<protein>
    <recommendedName>
        <fullName evidence="3">RuvC-like resolvase</fullName>
    </recommendedName>
</protein>
<accession>A0A646KP96</accession>
<sequence length="207" mass="22436">MTAPTPFTPEAPAALVAAGARPRVIGLDIAMGITGIAGEGWTDHVKARGQSQHSRFEQQLIGIADHIRAADFVVIEGAAYGHNNTGADALAAMRWMVRHDLWKRRIPYAVVTPGQRMIYAVGTAAPKDPETGKRLRGDALKGALRDAVAETYGIHTEGPARYDEADAHILMAMGVHWLGWPLAVVPDTHRRALDSVRWPDRATVVAR</sequence>
<comment type="caution">
    <text evidence="1">The sequence shown here is derived from an EMBL/GenBank/DDBJ whole genome shotgun (WGS) entry which is preliminary data.</text>
</comment>
<dbReference type="AlphaFoldDB" id="A0A646KP96"/>
<dbReference type="Gene3D" id="3.30.420.10">
    <property type="entry name" value="Ribonuclease H-like superfamily/Ribonuclease H"/>
    <property type="match status" value="1"/>
</dbReference>
<reference evidence="1 2" key="1">
    <citation type="submission" date="2019-05" db="EMBL/GenBank/DDBJ databases">
        <title>Comparative genomics and metabolomics analyses of clavulanic acid producing Streptomyces species provides insight into specialized metabolism and evolution of beta-lactam biosynthetic gene clusters.</title>
        <authorList>
            <person name="Moore M.A."/>
            <person name="Cruz-Morales P."/>
            <person name="Barona Gomez F."/>
            <person name="Kapil T."/>
        </authorList>
    </citation>
    <scope>NUCLEOTIDE SEQUENCE [LARGE SCALE GENOMIC DNA]</scope>
    <source>
        <strain evidence="1 2">NRRL 5741</strain>
    </source>
</reference>
<evidence type="ECO:0000313" key="1">
    <source>
        <dbReference type="EMBL" id="MQT03887.1"/>
    </source>
</evidence>
<keyword evidence="2" id="KW-1185">Reference proteome</keyword>
<organism evidence="1 2">
    <name type="scientific">Streptomyces jumonjinensis</name>
    <dbReference type="NCBI Taxonomy" id="1945"/>
    <lineage>
        <taxon>Bacteria</taxon>
        <taxon>Bacillati</taxon>
        <taxon>Actinomycetota</taxon>
        <taxon>Actinomycetes</taxon>
        <taxon>Kitasatosporales</taxon>
        <taxon>Streptomycetaceae</taxon>
        <taxon>Streptomyces</taxon>
    </lineage>
</organism>
<proteinExistence type="predicted"/>
<dbReference type="InterPro" id="IPR036397">
    <property type="entry name" value="RNaseH_sf"/>
</dbReference>
<evidence type="ECO:0008006" key="3">
    <source>
        <dbReference type="Google" id="ProtNLM"/>
    </source>
</evidence>
<dbReference type="Proteomes" id="UP000419138">
    <property type="component" value="Unassembled WGS sequence"/>
</dbReference>
<name>A0A646KP96_STRJU</name>
<dbReference type="SUPFAM" id="SSF53098">
    <property type="entry name" value="Ribonuclease H-like"/>
    <property type="match status" value="1"/>
</dbReference>
<dbReference type="GO" id="GO:0003676">
    <property type="term" value="F:nucleic acid binding"/>
    <property type="evidence" value="ECO:0007669"/>
    <property type="project" value="InterPro"/>
</dbReference>
<dbReference type="RefSeq" id="WP_323392895.1">
    <property type="nucleotide sequence ID" value="NZ_JBEPDZ010000025.1"/>
</dbReference>
<dbReference type="EMBL" id="VCLA01000180">
    <property type="protein sequence ID" value="MQT03887.1"/>
    <property type="molecule type" value="Genomic_DNA"/>
</dbReference>
<evidence type="ECO:0000313" key="2">
    <source>
        <dbReference type="Proteomes" id="UP000419138"/>
    </source>
</evidence>
<dbReference type="InterPro" id="IPR012337">
    <property type="entry name" value="RNaseH-like_sf"/>
</dbReference>
<gene>
    <name evidence="1" type="ORF">FF041_28065</name>
</gene>